<dbReference type="FunFam" id="2.40.70.10:FF:000113">
    <property type="entry name" value="Lysosomal aspartic protease"/>
    <property type="match status" value="1"/>
</dbReference>
<dbReference type="KEGG" id="tad:TRIADDRAFT_19349"/>
<feature type="disulfide bond" evidence="8">
    <location>
        <begin position="247"/>
        <end position="251"/>
    </location>
</feature>
<evidence type="ECO:0000256" key="3">
    <source>
        <dbReference type="ARBA" id="ARBA00022750"/>
    </source>
</evidence>
<evidence type="ECO:0000256" key="7">
    <source>
        <dbReference type="PIRSR" id="PIRSR601461-1"/>
    </source>
</evidence>
<evidence type="ECO:0000256" key="4">
    <source>
        <dbReference type="ARBA" id="ARBA00022801"/>
    </source>
</evidence>
<feature type="disulfide bond" evidence="8">
    <location>
        <begin position="85"/>
        <end position="90"/>
    </location>
</feature>
<keyword evidence="5 8" id="KW-1015">Disulfide bond</keyword>
<keyword evidence="3 9" id="KW-0064">Aspartyl protease</keyword>
<gene>
    <name evidence="11" type="ORF">TRIADDRAFT_19349</name>
</gene>
<dbReference type="FunFam" id="2.40.70.10:FF:000002">
    <property type="entry name" value="Vacuolar aspartic proteinase"/>
    <property type="match status" value="1"/>
</dbReference>
<organism evidence="11 12">
    <name type="scientific">Trichoplax adhaerens</name>
    <name type="common">Trichoplax reptans</name>
    <dbReference type="NCBI Taxonomy" id="10228"/>
    <lineage>
        <taxon>Eukaryota</taxon>
        <taxon>Metazoa</taxon>
        <taxon>Placozoa</taxon>
        <taxon>Uniplacotomia</taxon>
        <taxon>Trichoplacea</taxon>
        <taxon>Trichoplacidae</taxon>
        <taxon>Trichoplax</taxon>
    </lineage>
</organism>
<evidence type="ECO:0000259" key="10">
    <source>
        <dbReference type="PROSITE" id="PS51767"/>
    </source>
</evidence>
<evidence type="ECO:0000256" key="9">
    <source>
        <dbReference type="RuleBase" id="RU000454"/>
    </source>
</evidence>
<keyword evidence="2 9" id="KW-0645">Protease</keyword>
<accession>B3RK43</accession>
<feature type="disulfide bond" evidence="8">
    <location>
        <begin position="287"/>
        <end position="324"/>
    </location>
</feature>
<dbReference type="Gene3D" id="2.40.70.10">
    <property type="entry name" value="Acid Proteases"/>
    <property type="match status" value="2"/>
</dbReference>
<dbReference type="InterPro" id="IPR001969">
    <property type="entry name" value="Aspartic_peptidase_AS"/>
</dbReference>
<evidence type="ECO:0000313" key="11">
    <source>
        <dbReference type="EMBL" id="EDV29375.1"/>
    </source>
</evidence>
<dbReference type="AlphaFoldDB" id="B3RK43"/>
<dbReference type="InParanoid" id="B3RK43"/>
<feature type="domain" description="Peptidase A1" evidence="10">
    <location>
        <begin position="54"/>
        <end position="364"/>
    </location>
</feature>
<keyword evidence="12" id="KW-1185">Reference proteome</keyword>
<reference evidence="11 12" key="1">
    <citation type="journal article" date="2008" name="Nature">
        <title>The Trichoplax genome and the nature of placozoans.</title>
        <authorList>
            <person name="Srivastava M."/>
            <person name="Begovic E."/>
            <person name="Chapman J."/>
            <person name="Putnam N.H."/>
            <person name="Hellsten U."/>
            <person name="Kawashima T."/>
            <person name="Kuo A."/>
            <person name="Mitros T."/>
            <person name="Salamov A."/>
            <person name="Carpenter M.L."/>
            <person name="Signorovitch A.Y."/>
            <person name="Moreno M.A."/>
            <person name="Kamm K."/>
            <person name="Grimwood J."/>
            <person name="Schmutz J."/>
            <person name="Shapiro H."/>
            <person name="Grigoriev I.V."/>
            <person name="Buss L.W."/>
            <person name="Schierwater B."/>
            <person name="Dellaporta S.L."/>
            <person name="Rokhsar D.S."/>
        </authorList>
    </citation>
    <scope>NUCLEOTIDE SEQUENCE [LARGE SCALE GENOMIC DNA]</scope>
    <source>
        <strain evidence="11 12">Grell-BS-1999</strain>
    </source>
</reference>
<evidence type="ECO:0000256" key="1">
    <source>
        <dbReference type="ARBA" id="ARBA00007447"/>
    </source>
</evidence>
<dbReference type="CTD" id="6749791"/>
<dbReference type="PANTHER" id="PTHR47966">
    <property type="entry name" value="BETA-SITE APP-CLEAVING ENZYME, ISOFORM A-RELATED"/>
    <property type="match status" value="1"/>
</dbReference>
<dbReference type="GO" id="GO:0006508">
    <property type="term" value="P:proteolysis"/>
    <property type="evidence" value="ECO:0000318"/>
    <property type="project" value="GO_Central"/>
</dbReference>
<dbReference type="PROSITE" id="PS00141">
    <property type="entry name" value="ASP_PROTEASE"/>
    <property type="match status" value="2"/>
</dbReference>
<dbReference type="GO" id="GO:0004190">
    <property type="term" value="F:aspartic-type endopeptidase activity"/>
    <property type="evidence" value="ECO:0000318"/>
    <property type="project" value="GO_Central"/>
</dbReference>
<dbReference type="Proteomes" id="UP000009022">
    <property type="component" value="Unassembled WGS sequence"/>
</dbReference>
<dbReference type="RefSeq" id="XP_002108577.1">
    <property type="nucleotide sequence ID" value="XM_002108541.1"/>
</dbReference>
<dbReference type="InterPro" id="IPR001461">
    <property type="entry name" value="Aspartic_peptidase_A1"/>
</dbReference>
<dbReference type="STRING" id="10228.B3RK43"/>
<dbReference type="InterPro" id="IPR021109">
    <property type="entry name" value="Peptidase_aspartic_dom_sf"/>
</dbReference>
<dbReference type="PRINTS" id="PR00792">
    <property type="entry name" value="PEPSIN"/>
</dbReference>
<dbReference type="Pfam" id="PF00026">
    <property type="entry name" value="Asp"/>
    <property type="match status" value="1"/>
</dbReference>
<dbReference type="EMBL" id="DS985241">
    <property type="protein sequence ID" value="EDV29375.1"/>
    <property type="molecule type" value="Genomic_DNA"/>
</dbReference>
<feature type="non-terminal residue" evidence="11">
    <location>
        <position position="1"/>
    </location>
</feature>
<dbReference type="PROSITE" id="PS51767">
    <property type="entry name" value="PEPTIDASE_A1"/>
    <property type="match status" value="1"/>
</dbReference>
<feature type="active site" evidence="7">
    <location>
        <position position="72"/>
    </location>
</feature>
<keyword evidence="6" id="KW-0325">Glycoprotein</keyword>
<evidence type="ECO:0000256" key="5">
    <source>
        <dbReference type="ARBA" id="ARBA00023157"/>
    </source>
</evidence>
<dbReference type="PhylomeDB" id="B3RK43"/>
<feature type="active site" evidence="7">
    <location>
        <position position="256"/>
    </location>
</feature>
<evidence type="ECO:0000256" key="8">
    <source>
        <dbReference type="PIRSR" id="PIRSR601461-2"/>
    </source>
</evidence>
<dbReference type="PANTHER" id="PTHR47966:SF51">
    <property type="entry name" value="BETA-SITE APP-CLEAVING ENZYME, ISOFORM A-RELATED"/>
    <property type="match status" value="1"/>
</dbReference>
<comment type="similarity">
    <text evidence="1 9">Belongs to the peptidase A1 family.</text>
</comment>
<dbReference type="eggNOG" id="KOG1339">
    <property type="taxonomic scope" value="Eukaryota"/>
</dbReference>
<dbReference type="InterPro" id="IPR033121">
    <property type="entry name" value="PEPTIDASE_A1"/>
</dbReference>
<dbReference type="GeneID" id="6749791"/>
<proteinExistence type="inferred from homology"/>
<dbReference type="SUPFAM" id="SSF50630">
    <property type="entry name" value="Acid proteases"/>
    <property type="match status" value="1"/>
</dbReference>
<sequence length="370" mass="40630">RVKLYRVPTARQNLLEMGVNEKHIISKYNLETGRDDLKTGRGDEILNNYLDAEYFGPITIGTPPQDFLVLFDTGSSDFWVPSSECTSQACEMHHRYDHSKSSTYRPNGKRWSIEYGSGSAEGFLSTDVVKVAGITVQNVTFGEVTNLPGPIFAAAKFDGILGLGFASLSVEGVKTIFDLMLQQGLIQKPVFSVYLNRQGTQNVGGELVFGGSDPNYYTGAFSYVPLSKEGYWQFELDGGTIENEFFCEGGCQAVIDTGTSLIVGPNEEVAKINHLIGADSIQSLVNCNSMPELPVITLTIGGKEYSLSGQEYILKYRQGEQEICRSGFQGGNFEGIGVQWILGDVFIGTYYTEFDKGNGRLGFAKAIFQE</sequence>
<evidence type="ECO:0000256" key="6">
    <source>
        <dbReference type="ARBA" id="ARBA00023180"/>
    </source>
</evidence>
<dbReference type="OMA" id="TEDHIID"/>
<name>B3RK43_TRIAD</name>
<keyword evidence="4 9" id="KW-0378">Hydrolase</keyword>
<dbReference type="OrthoDB" id="771136at2759"/>
<dbReference type="HOGENOM" id="CLU_013253_3_3_1"/>
<evidence type="ECO:0000313" key="12">
    <source>
        <dbReference type="Proteomes" id="UP000009022"/>
    </source>
</evidence>
<protein>
    <recommendedName>
        <fullName evidence="10">Peptidase A1 domain-containing protein</fullName>
    </recommendedName>
</protein>
<evidence type="ECO:0000256" key="2">
    <source>
        <dbReference type="ARBA" id="ARBA00022670"/>
    </source>
</evidence>